<accession>A0A226DD26</accession>
<dbReference type="Gene3D" id="2.40.70.10">
    <property type="entry name" value="Acid Proteases"/>
    <property type="match status" value="1"/>
</dbReference>
<evidence type="ECO:0000313" key="2">
    <source>
        <dbReference type="Proteomes" id="UP000198287"/>
    </source>
</evidence>
<reference evidence="1 2" key="1">
    <citation type="submission" date="2015-12" db="EMBL/GenBank/DDBJ databases">
        <title>The genome of Folsomia candida.</title>
        <authorList>
            <person name="Faddeeva A."/>
            <person name="Derks M.F."/>
            <person name="Anvar Y."/>
            <person name="Smit S."/>
            <person name="Van Straalen N."/>
            <person name="Roelofs D."/>
        </authorList>
    </citation>
    <scope>NUCLEOTIDE SEQUENCE [LARGE SCALE GENOMIC DNA]</scope>
    <source>
        <strain evidence="1 2">VU population</strain>
        <tissue evidence="1">Whole body</tissue>
    </source>
</reference>
<dbReference type="EMBL" id="LNIX01000023">
    <property type="protein sequence ID" value="OXA43099.1"/>
    <property type="molecule type" value="Genomic_DNA"/>
</dbReference>
<sequence length="431" mass="48196">MLREYLPIIRWSLCGMSYLRCFPIKWDKSSRRSLTTLKVVLEGYGIGLAKEVGDLINATIVFEEWLRERLNRFDIVAKNRKSARIPEEKIRPGGVATPSVFEGVAQPSDRQRFIKGEDPVGHFISQVTVPSQSAGDFSRAEPSMYFYPLVESSLPPEGLRAWLKHPAQVQQDGLPQKSKLPSLMSFLEKEVEGEQQIYLPQHGFGGHRSRECKARVKCASCGGCHYKLFCFGKKMEEESAHQISEGVQALITIQHAVALGATVMNNKRVLQGTMKVKVFGAKGEFREVRLLIDSGSNVSYIREDLVQEQKLQHSGKRVFRTEVFGGGSEICTRRQYQVKIEGLPRGVRSEIVQLPLYSAPLICEGLGPIPVSPWIKKLLKLNVVLTDIHAESNKIDVLIGANLLYPCPIGRKGMAVAKYDHKSLATSTISF</sequence>
<keyword evidence="2" id="KW-1185">Reference proteome</keyword>
<organism evidence="1 2">
    <name type="scientific">Folsomia candida</name>
    <name type="common">Springtail</name>
    <dbReference type="NCBI Taxonomy" id="158441"/>
    <lineage>
        <taxon>Eukaryota</taxon>
        <taxon>Metazoa</taxon>
        <taxon>Ecdysozoa</taxon>
        <taxon>Arthropoda</taxon>
        <taxon>Hexapoda</taxon>
        <taxon>Collembola</taxon>
        <taxon>Entomobryomorpha</taxon>
        <taxon>Isotomoidea</taxon>
        <taxon>Isotomidae</taxon>
        <taxon>Proisotominae</taxon>
        <taxon>Folsomia</taxon>
    </lineage>
</organism>
<evidence type="ECO:0000313" key="1">
    <source>
        <dbReference type="EMBL" id="OXA43099.1"/>
    </source>
</evidence>
<name>A0A226DD26_FOLCA</name>
<gene>
    <name evidence="1" type="ORF">Fcan01_22159</name>
</gene>
<dbReference type="AlphaFoldDB" id="A0A226DD26"/>
<dbReference type="Proteomes" id="UP000198287">
    <property type="component" value="Unassembled WGS sequence"/>
</dbReference>
<protein>
    <submittedName>
        <fullName evidence="1">Uncharacterized protein</fullName>
    </submittedName>
</protein>
<dbReference type="InterPro" id="IPR021109">
    <property type="entry name" value="Peptidase_aspartic_dom_sf"/>
</dbReference>
<proteinExistence type="predicted"/>
<comment type="caution">
    <text evidence="1">The sequence shown here is derived from an EMBL/GenBank/DDBJ whole genome shotgun (WGS) entry which is preliminary data.</text>
</comment>